<dbReference type="PANTHER" id="PTHR47354:SF5">
    <property type="entry name" value="PROTEIN RFBI"/>
    <property type="match status" value="1"/>
</dbReference>
<keyword evidence="3" id="KW-1185">Reference proteome</keyword>
<dbReference type="InterPro" id="IPR050415">
    <property type="entry name" value="MRET"/>
</dbReference>
<dbReference type="Proteomes" id="UP000632774">
    <property type="component" value="Unassembled WGS sequence"/>
</dbReference>
<dbReference type="Gene3D" id="2.40.30.10">
    <property type="entry name" value="Translation factors"/>
    <property type="match status" value="1"/>
</dbReference>
<dbReference type="SUPFAM" id="SSF52343">
    <property type="entry name" value="Ferredoxin reductase-like, C-terminal NADP-linked domain"/>
    <property type="match status" value="1"/>
</dbReference>
<accession>A0ABR9XMS2</accession>
<dbReference type="CDD" id="cd06196">
    <property type="entry name" value="FNR_like_1"/>
    <property type="match status" value="1"/>
</dbReference>
<dbReference type="EMBL" id="JADFFM010000002">
    <property type="protein sequence ID" value="MBE9668657.1"/>
    <property type="molecule type" value="Genomic_DNA"/>
</dbReference>
<name>A0ABR9XMS2_9SPHI</name>
<dbReference type="InterPro" id="IPR001433">
    <property type="entry name" value="OxRdtase_FAD/NAD-bd"/>
</dbReference>
<protein>
    <submittedName>
        <fullName evidence="2">Flavodoxin reductase</fullName>
    </submittedName>
</protein>
<dbReference type="InterPro" id="IPR017927">
    <property type="entry name" value="FAD-bd_FR_type"/>
</dbReference>
<feature type="domain" description="FAD-binding FR-type" evidence="1">
    <location>
        <begin position="1"/>
        <end position="101"/>
    </location>
</feature>
<evidence type="ECO:0000313" key="3">
    <source>
        <dbReference type="Proteomes" id="UP000632774"/>
    </source>
</evidence>
<dbReference type="SUPFAM" id="SSF63380">
    <property type="entry name" value="Riboflavin synthase domain-like"/>
    <property type="match status" value="1"/>
</dbReference>
<evidence type="ECO:0000259" key="1">
    <source>
        <dbReference type="PROSITE" id="PS51384"/>
    </source>
</evidence>
<reference evidence="2 3" key="1">
    <citation type="submission" date="2020-10" db="EMBL/GenBank/DDBJ databases">
        <title>Mucilaginibacter mali sp. nov., isolated from rhizosphere soil of apple orchard.</title>
        <authorList>
            <person name="Lee J.-S."/>
            <person name="Kim H.S."/>
            <person name="Kim J.-S."/>
        </authorList>
    </citation>
    <scope>NUCLEOTIDE SEQUENCE [LARGE SCALE GENOMIC DNA]</scope>
    <source>
        <strain evidence="2 3">KCTC 23157</strain>
    </source>
</reference>
<proteinExistence type="predicted"/>
<dbReference type="PRINTS" id="PR00410">
    <property type="entry name" value="PHEHYDRXLASE"/>
</dbReference>
<dbReference type="PROSITE" id="PS51384">
    <property type="entry name" value="FAD_FR"/>
    <property type="match status" value="1"/>
</dbReference>
<gene>
    <name evidence="2" type="ORF">IRJ18_19970</name>
</gene>
<organism evidence="2 3">
    <name type="scientific">Mucilaginibacter boryungensis</name>
    <dbReference type="NCBI Taxonomy" id="768480"/>
    <lineage>
        <taxon>Bacteria</taxon>
        <taxon>Pseudomonadati</taxon>
        <taxon>Bacteroidota</taxon>
        <taxon>Sphingobacteriia</taxon>
        <taxon>Sphingobacteriales</taxon>
        <taxon>Sphingobacteriaceae</taxon>
        <taxon>Mucilaginibacter</taxon>
    </lineage>
</organism>
<dbReference type="InterPro" id="IPR017938">
    <property type="entry name" value="Riboflavin_synthase-like_b-brl"/>
</dbReference>
<dbReference type="Gene3D" id="3.40.50.80">
    <property type="entry name" value="Nucleotide-binding domain of ferredoxin-NADP reductase (FNR) module"/>
    <property type="match status" value="1"/>
</dbReference>
<sequence length="221" mass="25433">MEKIVKILEITDVTHNVKAFRIEKPDGYRFEPGQATEVSINKPEWKDEKRPFTFTSLNEWPYLEFTIKGYHDHDGVTHNLHQLNAGDELILRDVWGAIQYKTDGYFIAGGAGITPFIAILRHLHKDRKLRTNQLFFANKTEKDIIYHHELDAMLGKNAQYILSVEQNPKYDSGHIDKAYLTKHVKDFSKPFYVCGPDEMVNGIVAILKELGADPDSVVFEK</sequence>
<evidence type="ECO:0000313" key="2">
    <source>
        <dbReference type="EMBL" id="MBE9668657.1"/>
    </source>
</evidence>
<dbReference type="Pfam" id="PF00175">
    <property type="entry name" value="NAD_binding_1"/>
    <property type="match status" value="1"/>
</dbReference>
<comment type="caution">
    <text evidence="2">The sequence shown here is derived from an EMBL/GenBank/DDBJ whole genome shotgun (WGS) entry which is preliminary data.</text>
</comment>
<dbReference type="PANTHER" id="PTHR47354">
    <property type="entry name" value="NADH OXIDOREDUCTASE HCR"/>
    <property type="match status" value="1"/>
</dbReference>
<dbReference type="InterPro" id="IPR039261">
    <property type="entry name" value="FNR_nucleotide-bd"/>
</dbReference>
<dbReference type="RefSeq" id="WP_194108047.1">
    <property type="nucleotide sequence ID" value="NZ_JADFFM010000002.1"/>
</dbReference>